<proteinExistence type="inferred from homology"/>
<reference evidence="14" key="1">
    <citation type="submission" date="2020-05" db="EMBL/GenBank/DDBJ databases">
        <authorList>
            <person name="Chiriac C."/>
            <person name="Salcher M."/>
            <person name="Ghai R."/>
            <person name="Kavagutti S V."/>
        </authorList>
    </citation>
    <scope>NUCLEOTIDE SEQUENCE</scope>
</reference>
<evidence type="ECO:0000256" key="6">
    <source>
        <dbReference type="ARBA" id="ARBA00023136"/>
    </source>
</evidence>
<organism evidence="14">
    <name type="scientific">freshwater metagenome</name>
    <dbReference type="NCBI Taxonomy" id="449393"/>
    <lineage>
        <taxon>unclassified sequences</taxon>
        <taxon>metagenomes</taxon>
        <taxon>ecological metagenomes</taxon>
    </lineage>
</organism>
<feature type="transmembrane region" description="Helical" evidence="7">
    <location>
        <begin position="36"/>
        <end position="58"/>
    </location>
</feature>
<keyword evidence="6 7" id="KW-0472">Membrane</keyword>
<gene>
    <name evidence="10" type="ORF">UFOPK2656_00230</name>
    <name evidence="11" type="ORF">UFOPK3099_01005</name>
    <name evidence="12" type="ORF">UFOPK3267_00345</name>
    <name evidence="13" type="ORF">UFOPK3651_01689</name>
    <name evidence="14" type="ORF">UFOPK3931_00861</name>
    <name evidence="9" type="ORF">UFOPK4189_01978</name>
</gene>
<dbReference type="EMBL" id="CAEZYF010000001">
    <property type="protein sequence ID" value="CAB4703923.1"/>
    <property type="molecule type" value="Genomic_DNA"/>
</dbReference>
<accession>A0A6J7MME6</accession>
<feature type="transmembrane region" description="Helical" evidence="7">
    <location>
        <begin position="321"/>
        <end position="342"/>
    </location>
</feature>
<feature type="transmembrane region" description="Helical" evidence="7">
    <location>
        <begin position="258"/>
        <end position="279"/>
    </location>
</feature>
<dbReference type="AlphaFoldDB" id="A0A6J7MME6"/>
<feature type="transmembrane region" description="Helical" evidence="7">
    <location>
        <begin position="190"/>
        <end position="209"/>
    </location>
</feature>
<dbReference type="InterPro" id="IPR011701">
    <property type="entry name" value="MFS"/>
</dbReference>
<sequence>MESFHYPIIESARCFATTVTVTTGIDEPTTFQWDRLTVSTALAFCLLVPALSVGVVLAELIDQFHISSVIAALHGSTFGVGLLACGVFGVRLIDWIGRRLTVALAATMILTGVTCFVLGPAWPITLAGTAVSGTGSALLVMTLPGVVSDHHGEHRAQAFAAVNAAPAVAGVVFSLVIGTVLGAGWSWRPAYLMLTAALGVLFFTVARRVQAPTGVRQGTFSLRHFRDRAVLVPWLHIVHAVMTEFTIGVWSVTYLRDVGGASAGSAPVLSAVFPICMFASRLRATSIIRRLGAATTSVAFAMAGLGAAVMCFAPSLGLKVAGLAVVGTFGGLLYPMAVDRFYQRAQHTMDSVSLGAYAAMGNGVAVTIGPLVLGVLADTVHLRWAILVISALAFLGTLSQWPRRAFTHR</sequence>
<feature type="transmembrane region" description="Helical" evidence="7">
    <location>
        <begin position="100"/>
        <end position="119"/>
    </location>
</feature>
<evidence type="ECO:0000256" key="5">
    <source>
        <dbReference type="ARBA" id="ARBA00022989"/>
    </source>
</evidence>
<dbReference type="EMBL" id="CAESGF010000011">
    <property type="protein sequence ID" value="CAB4364213.1"/>
    <property type="molecule type" value="Genomic_DNA"/>
</dbReference>
<feature type="transmembrane region" description="Helical" evidence="7">
    <location>
        <begin position="64"/>
        <end position="88"/>
    </location>
</feature>
<dbReference type="PANTHER" id="PTHR23514">
    <property type="entry name" value="BYPASS OF STOP CODON PROTEIN 6"/>
    <property type="match status" value="1"/>
</dbReference>
<evidence type="ECO:0000313" key="9">
    <source>
        <dbReference type="EMBL" id="CAB4364213.1"/>
    </source>
</evidence>
<keyword evidence="3" id="KW-0813">Transport</keyword>
<feature type="transmembrane region" description="Helical" evidence="7">
    <location>
        <begin position="382"/>
        <end position="401"/>
    </location>
</feature>
<dbReference type="InterPro" id="IPR051788">
    <property type="entry name" value="MFS_Transporter"/>
</dbReference>
<protein>
    <submittedName>
        <fullName evidence="14">Unannotated protein</fullName>
    </submittedName>
</protein>
<dbReference type="EMBL" id="CAFBIY010000011">
    <property type="protein sequence ID" value="CAB4846798.1"/>
    <property type="molecule type" value="Genomic_DNA"/>
</dbReference>
<evidence type="ECO:0000313" key="13">
    <source>
        <dbReference type="EMBL" id="CAB4934264.1"/>
    </source>
</evidence>
<evidence type="ECO:0000256" key="4">
    <source>
        <dbReference type="ARBA" id="ARBA00022692"/>
    </source>
</evidence>
<evidence type="ECO:0000313" key="14">
    <source>
        <dbReference type="EMBL" id="CAB4981907.1"/>
    </source>
</evidence>
<evidence type="ECO:0000313" key="10">
    <source>
        <dbReference type="EMBL" id="CAB4703923.1"/>
    </source>
</evidence>
<dbReference type="PROSITE" id="PS50850">
    <property type="entry name" value="MFS"/>
    <property type="match status" value="1"/>
</dbReference>
<dbReference type="Gene3D" id="1.20.1250.20">
    <property type="entry name" value="MFS general substrate transporter like domains"/>
    <property type="match status" value="2"/>
</dbReference>
<dbReference type="GO" id="GO:0016020">
    <property type="term" value="C:membrane"/>
    <property type="evidence" value="ECO:0007669"/>
    <property type="project" value="InterPro"/>
</dbReference>
<dbReference type="InterPro" id="IPR020846">
    <property type="entry name" value="MFS_dom"/>
</dbReference>
<dbReference type="Pfam" id="PF07690">
    <property type="entry name" value="MFS_1"/>
    <property type="match status" value="1"/>
</dbReference>
<dbReference type="EMBL" id="CAFBMT010000008">
    <property type="protein sequence ID" value="CAB4934264.1"/>
    <property type="molecule type" value="Genomic_DNA"/>
</dbReference>
<feature type="transmembrane region" description="Helical" evidence="7">
    <location>
        <begin position="230"/>
        <end position="252"/>
    </location>
</feature>
<evidence type="ECO:0000313" key="11">
    <source>
        <dbReference type="EMBL" id="CAB4815039.1"/>
    </source>
</evidence>
<evidence type="ECO:0000256" key="1">
    <source>
        <dbReference type="ARBA" id="ARBA00004127"/>
    </source>
</evidence>
<evidence type="ECO:0000256" key="3">
    <source>
        <dbReference type="ARBA" id="ARBA00022448"/>
    </source>
</evidence>
<dbReference type="PROSITE" id="PS00216">
    <property type="entry name" value="SUGAR_TRANSPORT_1"/>
    <property type="match status" value="1"/>
</dbReference>
<evidence type="ECO:0000313" key="12">
    <source>
        <dbReference type="EMBL" id="CAB4846798.1"/>
    </source>
</evidence>
<evidence type="ECO:0000259" key="8">
    <source>
        <dbReference type="PROSITE" id="PS50850"/>
    </source>
</evidence>
<feature type="transmembrane region" description="Helical" evidence="7">
    <location>
        <begin position="354"/>
        <end position="376"/>
    </location>
</feature>
<comment type="subcellular location">
    <subcellularLocation>
        <location evidence="1">Endomembrane system</location>
        <topology evidence="1">Multi-pass membrane protein</topology>
    </subcellularLocation>
</comment>
<dbReference type="InterPro" id="IPR036259">
    <property type="entry name" value="MFS_trans_sf"/>
</dbReference>
<dbReference type="InterPro" id="IPR005829">
    <property type="entry name" value="Sugar_transporter_CS"/>
</dbReference>
<dbReference type="GO" id="GO:0012505">
    <property type="term" value="C:endomembrane system"/>
    <property type="evidence" value="ECO:0007669"/>
    <property type="project" value="UniProtKB-SubCell"/>
</dbReference>
<dbReference type="EMBL" id="CAFBOL010000015">
    <property type="protein sequence ID" value="CAB4981907.1"/>
    <property type="molecule type" value="Genomic_DNA"/>
</dbReference>
<feature type="transmembrane region" description="Helical" evidence="7">
    <location>
        <begin position="291"/>
        <end position="315"/>
    </location>
</feature>
<dbReference type="SUPFAM" id="SSF103473">
    <property type="entry name" value="MFS general substrate transporter"/>
    <property type="match status" value="1"/>
</dbReference>
<comment type="similarity">
    <text evidence="2">Belongs to the major facilitator superfamily.</text>
</comment>
<keyword evidence="5 7" id="KW-1133">Transmembrane helix</keyword>
<dbReference type="GO" id="GO:0022857">
    <property type="term" value="F:transmembrane transporter activity"/>
    <property type="evidence" value="ECO:0007669"/>
    <property type="project" value="InterPro"/>
</dbReference>
<feature type="domain" description="Major facilitator superfamily (MFS) profile" evidence="8">
    <location>
        <begin position="1"/>
        <end position="408"/>
    </location>
</feature>
<name>A0A6J7MME6_9ZZZZ</name>
<dbReference type="EMBL" id="CAFAAV010000060">
    <property type="protein sequence ID" value="CAB4815039.1"/>
    <property type="molecule type" value="Genomic_DNA"/>
</dbReference>
<feature type="transmembrane region" description="Helical" evidence="7">
    <location>
        <begin position="159"/>
        <end position="184"/>
    </location>
</feature>
<feature type="transmembrane region" description="Helical" evidence="7">
    <location>
        <begin position="125"/>
        <end position="147"/>
    </location>
</feature>
<keyword evidence="4 7" id="KW-0812">Transmembrane</keyword>
<dbReference type="PANTHER" id="PTHR23514:SF3">
    <property type="entry name" value="BYPASS OF STOP CODON PROTEIN 6"/>
    <property type="match status" value="1"/>
</dbReference>
<evidence type="ECO:0000256" key="2">
    <source>
        <dbReference type="ARBA" id="ARBA00008335"/>
    </source>
</evidence>
<evidence type="ECO:0000256" key="7">
    <source>
        <dbReference type="SAM" id="Phobius"/>
    </source>
</evidence>